<protein>
    <submittedName>
        <fullName evidence="2">Uncharacterized protein</fullName>
    </submittedName>
</protein>
<dbReference type="EMBL" id="KL197719">
    <property type="protein sequence ID" value="KDQ57394.1"/>
    <property type="molecule type" value="Genomic_DNA"/>
</dbReference>
<sequence length="522" mass="56653">MDPITSDQPPNQGLHVPSNADAPPHYSPNRPNSPPALPPRRSLNLTPPPSHSSSHSRNSSLSSHTSIESHQDSLNPPPSNLPSSTHPTVIILIPFPPALYPSEKTKKKLPPFVLYAPLAAPFTKPLEGEKEGVVHKAQRKWQTEEREAKEKGSGFKAKAVSLISKGMSATKNSKIEFLVRTPNKSKLKELRIIYPASYTSENIKEMFVDTIKKAKSGAIRNGVISTAMLPFVLTFDVLTFITGPFEINAVWAASSWTGAARASAISSRITSSELPITLTPDEKLDVVAYRLHEICWRKVSARVARPRSVIEVPRWGEVNGGRRVEGDANTVEGPPVGLDEKTPQMPEPDLTPTPTPRSSAGMDDKVPRMPEPDLTSTSSTGPSMFPVWSDGETSHMPQPDLPTTSTPGPSIPPARVDDKPLHFPEPSTASTSKLPTPGPSIPQDKSSHIPEPASTSTQVARSPPPQTRGPIKRGPDLAGVLLQVLEEHGEDMSSIERSRTLVGEDLERCLKKGVKEWVKVVT</sequence>
<dbReference type="OrthoDB" id="3255683at2759"/>
<evidence type="ECO:0000256" key="1">
    <source>
        <dbReference type="SAM" id="MobiDB-lite"/>
    </source>
</evidence>
<accession>A0A067PRI7</accession>
<keyword evidence="3" id="KW-1185">Reference proteome</keyword>
<feature type="region of interest" description="Disordered" evidence="1">
    <location>
        <begin position="1"/>
        <end position="82"/>
    </location>
</feature>
<dbReference type="HOGENOM" id="CLU_521809_0_0_1"/>
<gene>
    <name evidence="2" type="ORF">JAAARDRAFT_206947</name>
</gene>
<reference evidence="3" key="1">
    <citation type="journal article" date="2014" name="Proc. Natl. Acad. Sci. U.S.A.">
        <title>Extensive sampling of basidiomycete genomes demonstrates inadequacy of the white-rot/brown-rot paradigm for wood decay fungi.</title>
        <authorList>
            <person name="Riley R."/>
            <person name="Salamov A.A."/>
            <person name="Brown D.W."/>
            <person name="Nagy L.G."/>
            <person name="Floudas D."/>
            <person name="Held B.W."/>
            <person name="Levasseur A."/>
            <person name="Lombard V."/>
            <person name="Morin E."/>
            <person name="Otillar R."/>
            <person name="Lindquist E.A."/>
            <person name="Sun H."/>
            <person name="LaButti K.M."/>
            <person name="Schmutz J."/>
            <person name="Jabbour D."/>
            <person name="Luo H."/>
            <person name="Baker S.E."/>
            <person name="Pisabarro A.G."/>
            <person name="Walton J.D."/>
            <person name="Blanchette R.A."/>
            <person name="Henrissat B."/>
            <person name="Martin F."/>
            <person name="Cullen D."/>
            <person name="Hibbett D.S."/>
            <person name="Grigoriev I.V."/>
        </authorList>
    </citation>
    <scope>NUCLEOTIDE SEQUENCE [LARGE SCALE GENOMIC DNA]</scope>
    <source>
        <strain evidence="3">MUCL 33604</strain>
    </source>
</reference>
<evidence type="ECO:0000313" key="2">
    <source>
        <dbReference type="EMBL" id="KDQ57394.1"/>
    </source>
</evidence>
<dbReference type="AlphaFoldDB" id="A0A067PRI7"/>
<feature type="compositionally biased region" description="Polar residues" evidence="1">
    <location>
        <begin position="1"/>
        <end position="11"/>
    </location>
</feature>
<feature type="compositionally biased region" description="Low complexity" evidence="1">
    <location>
        <begin position="39"/>
        <end position="68"/>
    </location>
</feature>
<dbReference type="InParanoid" id="A0A067PRI7"/>
<name>A0A067PRI7_9AGAM</name>
<feature type="compositionally biased region" description="Pro residues" evidence="1">
    <location>
        <begin position="345"/>
        <end position="355"/>
    </location>
</feature>
<organism evidence="2 3">
    <name type="scientific">Jaapia argillacea MUCL 33604</name>
    <dbReference type="NCBI Taxonomy" id="933084"/>
    <lineage>
        <taxon>Eukaryota</taxon>
        <taxon>Fungi</taxon>
        <taxon>Dikarya</taxon>
        <taxon>Basidiomycota</taxon>
        <taxon>Agaricomycotina</taxon>
        <taxon>Agaricomycetes</taxon>
        <taxon>Agaricomycetidae</taxon>
        <taxon>Jaapiales</taxon>
        <taxon>Jaapiaceae</taxon>
        <taxon>Jaapia</taxon>
    </lineage>
</organism>
<dbReference type="STRING" id="933084.A0A067PRI7"/>
<feature type="region of interest" description="Disordered" evidence="1">
    <location>
        <begin position="319"/>
        <end position="475"/>
    </location>
</feature>
<feature type="compositionally biased region" description="Basic and acidic residues" evidence="1">
    <location>
        <begin position="362"/>
        <end position="371"/>
    </location>
</feature>
<evidence type="ECO:0000313" key="3">
    <source>
        <dbReference type="Proteomes" id="UP000027265"/>
    </source>
</evidence>
<proteinExistence type="predicted"/>
<dbReference type="Proteomes" id="UP000027265">
    <property type="component" value="Unassembled WGS sequence"/>
</dbReference>